<dbReference type="EMBL" id="JBHUFD010000018">
    <property type="protein sequence ID" value="MFD1874979.1"/>
    <property type="molecule type" value="Genomic_DNA"/>
</dbReference>
<organism evidence="1 2">
    <name type="scientific">Hymenobacter bucti</name>
    <dbReference type="NCBI Taxonomy" id="1844114"/>
    <lineage>
        <taxon>Bacteria</taxon>
        <taxon>Pseudomonadati</taxon>
        <taxon>Bacteroidota</taxon>
        <taxon>Cytophagia</taxon>
        <taxon>Cytophagales</taxon>
        <taxon>Hymenobacteraceae</taxon>
        <taxon>Hymenobacter</taxon>
    </lineage>
</organism>
<dbReference type="Pfam" id="PF03683">
    <property type="entry name" value="UPF0175"/>
    <property type="match status" value="1"/>
</dbReference>
<keyword evidence="2" id="KW-1185">Reference proteome</keyword>
<sequence length="83" mass="9284">MKTLTIELPHELSPAQEHDLKMELAGTLYAKGLLTTSEAAAMVGIERRAFIEQMGQYGFSLLATYTEADFEHDIATLHHHFGH</sequence>
<gene>
    <name evidence="1" type="ORF">ACFSDX_21275</name>
</gene>
<comment type="caution">
    <text evidence="1">The sequence shown here is derived from an EMBL/GenBank/DDBJ whole genome shotgun (WGS) entry which is preliminary data.</text>
</comment>
<dbReference type="RefSeq" id="WP_382317240.1">
    <property type="nucleotide sequence ID" value="NZ_JBHUFD010000018.1"/>
</dbReference>
<protein>
    <submittedName>
        <fullName evidence="1">UPF0175 family protein</fullName>
    </submittedName>
</protein>
<dbReference type="Proteomes" id="UP001597197">
    <property type="component" value="Unassembled WGS sequence"/>
</dbReference>
<proteinExistence type="predicted"/>
<reference evidence="2" key="1">
    <citation type="journal article" date="2019" name="Int. J. Syst. Evol. Microbiol.">
        <title>The Global Catalogue of Microorganisms (GCM) 10K type strain sequencing project: providing services to taxonomists for standard genome sequencing and annotation.</title>
        <authorList>
            <consortium name="The Broad Institute Genomics Platform"/>
            <consortium name="The Broad Institute Genome Sequencing Center for Infectious Disease"/>
            <person name="Wu L."/>
            <person name="Ma J."/>
        </authorList>
    </citation>
    <scope>NUCLEOTIDE SEQUENCE [LARGE SCALE GENOMIC DNA]</scope>
    <source>
        <strain evidence="2">CGMCC 1.15795</strain>
    </source>
</reference>
<accession>A0ABW4QZD1</accession>
<evidence type="ECO:0000313" key="2">
    <source>
        <dbReference type="Proteomes" id="UP001597197"/>
    </source>
</evidence>
<name>A0ABW4QZD1_9BACT</name>
<dbReference type="InterPro" id="IPR005368">
    <property type="entry name" value="UPF0175"/>
</dbReference>
<evidence type="ECO:0000313" key="1">
    <source>
        <dbReference type="EMBL" id="MFD1874979.1"/>
    </source>
</evidence>